<dbReference type="InterPro" id="IPR036852">
    <property type="entry name" value="Peptidase_S8/S53_dom_sf"/>
</dbReference>
<dbReference type="RefSeq" id="WP_091162864.1">
    <property type="nucleotide sequence ID" value="NZ_FNCG01000001.1"/>
</dbReference>
<accession>A0A1G7PW60</accession>
<dbReference type="AlphaFoldDB" id="A0A1G7PW60"/>
<name>A0A1G7PW60_9SPHI</name>
<comment type="similarity">
    <text evidence="1 5">Belongs to the peptidase S8 family.</text>
</comment>
<gene>
    <name evidence="7" type="ORF">SAMN05192573_101693</name>
</gene>
<dbReference type="Pfam" id="PF00082">
    <property type="entry name" value="Peptidase_S8"/>
    <property type="match status" value="1"/>
</dbReference>
<feature type="active site" description="Charge relay system" evidence="5">
    <location>
        <position position="297"/>
    </location>
</feature>
<keyword evidence="4 5" id="KW-0720">Serine protease</keyword>
<dbReference type="PRINTS" id="PR00723">
    <property type="entry name" value="SUBTILISIN"/>
</dbReference>
<dbReference type="Gene3D" id="3.40.50.200">
    <property type="entry name" value="Peptidase S8/S53 domain"/>
    <property type="match status" value="1"/>
</dbReference>
<dbReference type="InterPro" id="IPR015500">
    <property type="entry name" value="Peptidase_S8_subtilisin-rel"/>
</dbReference>
<keyword evidence="2 5" id="KW-0645">Protease</keyword>
<dbReference type="SUPFAM" id="SSF52743">
    <property type="entry name" value="Subtilisin-like"/>
    <property type="match status" value="1"/>
</dbReference>
<evidence type="ECO:0000313" key="8">
    <source>
        <dbReference type="Proteomes" id="UP000199705"/>
    </source>
</evidence>
<dbReference type="PANTHER" id="PTHR43806:SF11">
    <property type="entry name" value="CEREVISIN-RELATED"/>
    <property type="match status" value="1"/>
</dbReference>
<dbReference type="InterPro" id="IPR000209">
    <property type="entry name" value="Peptidase_S8/S53_dom"/>
</dbReference>
<proteinExistence type="inferred from homology"/>
<dbReference type="CDD" id="cd00306">
    <property type="entry name" value="Peptidases_S8_S53"/>
    <property type="match status" value="1"/>
</dbReference>
<evidence type="ECO:0000256" key="3">
    <source>
        <dbReference type="ARBA" id="ARBA00022801"/>
    </source>
</evidence>
<sequence length="366" mass="39766">MRIKVTKLLNTRVGGAHTTYQTGAIREPGDEIEVTGTVQGEELDGNNTWYKASDDANSHYWSGGAEQIDSAGGNYQQWMIDLNLPEIWGRYAGTGVGVAVVDTGIAPGITDLFYNQSKYYVYGDNVEIKDNAGHGTFCASLVGLRNTSGNYVGVAPGCNLFACKISEKRTFENTERDAQRYADAINWCAKNPDIHIVSISWSSGISNAATLSLIQEAINNAVANNKIIVCSIGNSIVFGDTRKYYPACLKNTIGVGMVPDKENGYPCINEFLSLVINGSQIKSYDQNNELIADSGSSFATAITSGIIALMIQKMNFSYSFAMITEKLAAMTQKTTFIITEDGNPPASFDLPLLKPELLLNFFNDIV</sequence>
<keyword evidence="8" id="KW-1185">Reference proteome</keyword>
<reference evidence="8" key="1">
    <citation type="submission" date="2016-10" db="EMBL/GenBank/DDBJ databases">
        <authorList>
            <person name="Varghese N."/>
            <person name="Submissions S."/>
        </authorList>
    </citation>
    <scope>NUCLEOTIDE SEQUENCE [LARGE SCALE GENOMIC DNA]</scope>
    <source>
        <strain evidence="8">Gh-67</strain>
    </source>
</reference>
<evidence type="ECO:0000313" key="7">
    <source>
        <dbReference type="EMBL" id="SDF90498.1"/>
    </source>
</evidence>
<feature type="domain" description="Peptidase S8/S53" evidence="6">
    <location>
        <begin position="93"/>
        <end position="322"/>
    </location>
</feature>
<dbReference type="PANTHER" id="PTHR43806">
    <property type="entry name" value="PEPTIDASE S8"/>
    <property type="match status" value="1"/>
</dbReference>
<dbReference type="GO" id="GO:0006508">
    <property type="term" value="P:proteolysis"/>
    <property type="evidence" value="ECO:0007669"/>
    <property type="project" value="UniProtKB-KW"/>
</dbReference>
<protein>
    <submittedName>
        <fullName evidence="7">Subtilase family protein</fullName>
    </submittedName>
</protein>
<organism evidence="7 8">
    <name type="scientific">Mucilaginibacter gossypii</name>
    <dbReference type="NCBI Taxonomy" id="551996"/>
    <lineage>
        <taxon>Bacteria</taxon>
        <taxon>Pseudomonadati</taxon>
        <taxon>Bacteroidota</taxon>
        <taxon>Sphingobacteriia</taxon>
        <taxon>Sphingobacteriales</taxon>
        <taxon>Sphingobacteriaceae</taxon>
        <taxon>Mucilaginibacter</taxon>
    </lineage>
</organism>
<dbReference type="STRING" id="551996.SAMN05192573_101693"/>
<evidence type="ECO:0000256" key="1">
    <source>
        <dbReference type="ARBA" id="ARBA00011073"/>
    </source>
</evidence>
<dbReference type="InterPro" id="IPR050131">
    <property type="entry name" value="Peptidase_S8_subtilisin-like"/>
</dbReference>
<evidence type="ECO:0000259" key="6">
    <source>
        <dbReference type="Pfam" id="PF00082"/>
    </source>
</evidence>
<feature type="active site" description="Charge relay system" evidence="5">
    <location>
        <position position="102"/>
    </location>
</feature>
<evidence type="ECO:0000256" key="5">
    <source>
        <dbReference type="PROSITE-ProRule" id="PRU01240"/>
    </source>
</evidence>
<evidence type="ECO:0000256" key="4">
    <source>
        <dbReference type="ARBA" id="ARBA00022825"/>
    </source>
</evidence>
<keyword evidence="3 5" id="KW-0378">Hydrolase</keyword>
<dbReference type="Proteomes" id="UP000199705">
    <property type="component" value="Unassembled WGS sequence"/>
</dbReference>
<dbReference type="EMBL" id="FNCG01000001">
    <property type="protein sequence ID" value="SDF90498.1"/>
    <property type="molecule type" value="Genomic_DNA"/>
</dbReference>
<dbReference type="GO" id="GO:0004252">
    <property type="term" value="F:serine-type endopeptidase activity"/>
    <property type="evidence" value="ECO:0007669"/>
    <property type="project" value="UniProtKB-UniRule"/>
</dbReference>
<dbReference type="PROSITE" id="PS51892">
    <property type="entry name" value="SUBTILASE"/>
    <property type="match status" value="1"/>
</dbReference>
<feature type="active site" description="Charge relay system" evidence="5">
    <location>
        <position position="134"/>
    </location>
</feature>
<evidence type="ECO:0000256" key="2">
    <source>
        <dbReference type="ARBA" id="ARBA00022670"/>
    </source>
</evidence>